<protein>
    <submittedName>
        <fullName evidence="2">Uncharacterized protein</fullName>
    </submittedName>
</protein>
<sequence>MPHLLLAHSPTPKLLCPRKKRDSSKATHETTNNHRLLKTSLHHYSHAKHLLPPRRFRDPAFRHWPQSPRTTHQVPHPHLHYPRTSSSNPRAVIPHPASQRHILILESADPAVSSVYTRSSVVRLQPFFESVLFQRKITLRLPAWSVFGRLHCNTSVLPNFQDSEHAAG</sequence>
<dbReference type="Proteomes" id="UP000235786">
    <property type="component" value="Unassembled WGS sequence"/>
</dbReference>
<evidence type="ECO:0000256" key="1">
    <source>
        <dbReference type="SAM" id="MobiDB-lite"/>
    </source>
</evidence>
<dbReference type="EMBL" id="KZ613941">
    <property type="protein sequence ID" value="PMD44034.1"/>
    <property type="molecule type" value="Genomic_DNA"/>
</dbReference>
<evidence type="ECO:0000313" key="3">
    <source>
        <dbReference type="Proteomes" id="UP000235786"/>
    </source>
</evidence>
<evidence type="ECO:0000313" key="2">
    <source>
        <dbReference type="EMBL" id="PMD44034.1"/>
    </source>
</evidence>
<gene>
    <name evidence="2" type="ORF">L207DRAFT_270371</name>
</gene>
<name>A0A2J6RZU7_HYAVF</name>
<dbReference type="OrthoDB" id="10491639at2759"/>
<reference evidence="2 3" key="1">
    <citation type="submission" date="2016-04" db="EMBL/GenBank/DDBJ databases">
        <title>A degradative enzymes factory behind the ericoid mycorrhizal symbiosis.</title>
        <authorList>
            <consortium name="DOE Joint Genome Institute"/>
            <person name="Martino E."/>
            <person name="Morin E."/>
            <person name="Grelet G."/>
            <person name="Kuo A."/>
            <person name="Kohler A."/>
            <person name="Daghino S."/>
            <person name="Barry K."/>
            <person name="Choi C."/>
            <person name="Cichocki N."/>
            <person name="Clum A."/>
            <person name="Copeland A."/>
            <person name="Hainaut M."/>
            <person name="Haridas S."/>
            <person name="Labutti K."/>
            <person name="Lindquist E."/>
            <person name="Lipzen A."/>
            <person name="Khouja H.-R."/>
            <person name="Murat C."/>
            <person name="Ohm R."/>
            <person name="Olson A."/>
            <person name="Spatafora J."/>
            <person name="Veneault-Fourrey C."/>
            <person name="Henrissat B."/>
            <person name="Grigoriev I."/>
            <person name="Martin F."/>
            <person name="Perotto S."/>
        </authorList>
    </citation>
    <scope>NUCLEOTIDE SEQUENCE [LARGE SCALE GENOMIC DNA]</scope>
    <source>
        <strain evidence="2 3">F</strain>
    </source>
</reference>
<proteinExistence type="predicted"/>
<feature type="compositionally biased region" description="Basic and acidic residues" evidence="1">
    <location>
        <begin position="23"/>
        <end position="32"/>
    </location>
</feature>
<feature type="region of interest" description="Disordered" evidence="1">
    <location>
        <begin position="1"/>
        <end position="33"/>
    </location>
</feature>
<dbReference type="AlphaFoldDB" id="A0A2J6RZU7"/>
<feature type="region of interest" description="Disordered" evidence="1">
    <location>
        <begin position="66"/>
        <end position="89"/>
    </location>
</feature>
<keyword evidence="3" id="KW-1185">Reference proteome</keyword>
<organism evidence="2 3">
    <name type="scientific">Hyaloscypha variabilis (strain UAMH 11265 / GT02V1 / F)</name>
    <name type="common">Meliniomyces variabilis</name>
    <dbReference type="NCBI Taxonomy" id="1149755"/>
    <lineage>
        <taxon>Eukaryota</taxon>
        <taxon>Fungi</taxon>
        <taxon>Dikarya</taxon>
        <taxon>Ascomycota</taxon>
        <taxon>Pezizomycotina</taxon>
        <taxon>Leotiomycetes</taxon>
        <taxon>Helotiales</taxon>
        <taxon>Hyaloscyphaceae</taxon>
        <taxon>Hyaloscypha</taxon>
        <taxon>Hyaloscypha variabilis</taxon>
    </lineage>
</organism>
<accession>A0A2J6RZU7</accession>